<evidence type="ECO:0000313" key="1">
    <source>
        <dbReference type="EMBL" id="GHF65721.1"/>
    </source>
</evidence>
<dbReference type="EMBL" id="BNBD01000014">
    <property type="protein sequence ID" value="GHF65721.1"/>
    <property type="molecule type" value="Genomic_DNA"/>
</dbReference>
<reference evidence="1" key="2">
    <citation type="submission" date="2020-09" db="EMBL/GenBank/DDBJ databases">
        <authorList>
            <person name="Sun Q."/>
            <person name="Ohkuma M."/>
        </authorList>
    </citation>
    <scope>NUCLEOTIDE SEQUENCE</scope>
    <source>
        <strain evidence="1">JCM 4059</strain>
    </source>
</reference>
<comment type="caution">
    <text evidence="1">The sequence shown here is derived from an EMBL/GenBank/DDBJ whole genome shotgun (WGS) entry which is preliminary data.</text>
</comment>
<evidence type="ECO:0000313" key="2">
    <source>
        <dbReference type="Proteomes" id="UP000638313"/>
    </source>
</evidence>
<reference evidence="1" key="1">
    <citation type="journal article" date="2014" name="Int. J. Syst. Evol. Microbiol.">
        <title>Complete genome sequence of Corynebacterium casei LMG S-19264T (=DSM 44701T), isolated from a smear-ripened cheese.</title>
        <authorList>
            <consortium name="US DOE Joint Genome Institute (JGI-PGF)"/>
            <person name="Walter F."/>
            <person name="Albersmeier A."/>
            <person name="Kalinowski J."/>
            <person name="Ruckert C."/>
        </authorList>
    </citation>
    <scope>NUCLEOTIDE SEQUENCE</scope>
    <source>
        <strain evidence="1">JCM 4059</strain>
    </source>
</reference>
<dbReference type="Proteomes" id="UP000638313">
    <property type="component" value="Unassembled WGS sequence"/>
</dbReference>
<dbReference type="AlphaFoldDB" id="A0A919EFJ0"/>
<keyword evidence="2" id="KW-1185">Reference proteome</keyword>
<accession>A0A919EFJ0</accession>
<sequence>MVAREPFLLQHPHLMALAGQDGRGGRARRAASDHQDIGLFAHPVLLNLGKQRPMYRSSTF</sequence>
<gene>
    <name evidence="1" type="ORF">GCM10010218_54080</name>
</gene>
<protein>
    <submittedName>
        <fullName evidence="1">Uncharacterized protein</fullName>
    </submittedName>
</protein>
<proteinExistence type="predicted"/>
<organism evidence="1 2">
    <name type="scientific">Streptomyces mashuensis</name>
    <dbReference type="NCBI Taxonomy" id="33904"/>
    <lineage>
        <taxon>Bacteria</taxon>
        <taxon>Bacillati</taxon>
        <taxon>Actinomycetota</taxon>
        <taxon>Actinomycetes</taxon>
        <taxon>Kitasatosporales</taxon>
        <taxon>Streptomycetaceae</taxon>
        <taxon>Streptomyces</taxon>
    </lineage>
</organism>
<name>A0A919EFJ0_9ACTN</name>